<gene>
    <name evidence="2" type="ORF">Tco_1079274</name>
</gene>
<feature type="region of interest" description="Disordered" evidence="1">
    <location>
        <begin position="901"/>
        <end position="948"/>
    </location>
</feature>
<dbReference type="EMBL" id="BQNB010019919">
    <property type="protein sequence ID" value="GJT90429.1"/>
    <property type="molecule type" value="Genomic_DNA"/>
</dbReference>
<proteinExistence type="predicted"/>
<reference evidence="2" key="1">
    <citation type="journal article" date="2022" name="Int. J. Mol. Sci.">
        <title>Draft Genome of Tanacetum Coccineum: Genomic Comparison of Closely Related Tanacetum-Family Plants.</title>
        <authorList>
            <person name="Yamashiro T."/>
            <person name="Shiraishi A."/>
            <person name="Nakayama K."/>
            <person name="Satake H."/>
        </authorList>
    </citation>
    <scope>NUCLEOTIDE SEQUENCE</scope>
</reference>
<dbReference type="InterPro" id="IPR036875">
    <property type="entry name" value="Znf_CCHC_sf"/>
</dbReference>
<evidence type="ECO:0000313" key="2">
    <source>
        <dbReference type="EMBL" id="GJT90429.1"/>
    </source>
</evidence>
<feature type="region of interest" description="Disordered" evidence="1">
    <location>
        <begin position="510"/>
        <end position="558"/>
    </location>
</feature>
<dbReference type="SUPFAM" id="SSF57756">
    <property type="entry name" value="Retrovirus zinc finger-like domains"/>
    <property type="match status" value="1"/>
</dbReference>
<comment type="caution">
    <text evidence="2">The sequence shown here is derived from an EMBL/GenBank/DDBJ whole genome shotgun (WGS) entry which is preliminary data.</text>
</comment>
<reference evidence="2" key="2">
    <citation type="submission" date="2022-01" db="EMBL/GenBank/DDBJ databases">
        <authorList>
            <person name="Yamashiro T."/>
            <person name="Shiraishi A."/>
            <person name="Satake H."/>
            <person name="Nakayama K."/>
        </authorList>
    </citation>
    <scope>NUCLEOTIDE SEQUENCE</scope>
</reference>
<dbReference type="Proteomes" id="UP001151760">
    <property type="component" value="Unassembled WGS sequence"/>
</dbReference>
<name>A0ABQ5HRK2_9ASTR</name>
<sequence length="948" mass="108119">MFSIIYEPVHGIIYKNSKKEKRMMRPSKIHKFCDATLNRILEGLKSYNNDVKYGYVQSELTNDEVEYVKLFEEEIEVSQPDEKMGDSNTTAKLPLLKLGEYEMWVMRIKQYFQVQDYALWDVIENGNSWVSVPQTTQENGALVTKMSVPVTAKEKTNKKNNYSDAKTMFAAIETRFRGNEATKKTQKALLKQQYENFNASSTESLDSIFNRLQKLNPNGSNLLHQDLEQIHEDDREAMDLKWQPSLLSMRAKRYYQRTGNFFFINANDTAGYDKSKVECFNCHKMGHFAREYRAPRNKEGQFRNQDNTRKQGNNEDTSSKAMLAIDGVGFDWSDMAEEQVQTNMALMAFSDSEVYNDKSCTKTYLKNYETLKKQCDDLIVKLNQTEFIATTYKRGLATVEEQLVTYRKNEVLFSEEVTVFKRDVACKDYEISVLKSEFEKVKQEKVGIEFKIKKFDNASKSLDKLLGSQITDKSKKGLGYNVVPPPHPLIYNGPTKLDLSYSGLDEFKEPEFKGYGPRDSKQESNINCDKKSDNSKGNTDDSLVKEQVSEDKTSSVESPLKIDKETGFHAAKKVEFVKPKKNEKPVRKSIRALTYNSHMRSREFAKQNSDIISGWGDASAWKLHWDIGLVTMVYGGYCNEAKMAGFRHCFYPTSMVSAEILGSIVFSEQLNLGSSLRLKICLRMLADFFNNTDVRVRCFFTTPVRAFAISPLELRGKSSSLSSSSMGHHRVQRETQAYYYMSILEETKRGKSVGGVEYQTDLLWDDHTIKKDGHGRVAKYGHGCVALNRISKREKVKYCRSKSSHFRELLQTCGVKFDMHAFTSSLTADEVNNIAREYGIPEDLRPRIPSSTLIMNNLPANSIVAHDMPQFLKFPMSSGVRVGRGTTLKEVVKHEDERVLATKRNTQAAKDRAANKRPAPGDPSRRVKKKKTAPISMALSESEADVSA</sequence>
<keyword evidence="3" id="KW-1185">Reference proteome</keyword>
<organism evidence="2 3">
    <name type="scientific">Tanacetum coccineum</name>
    <dbReference type="NCBI Taxonomy" id="301880"/>
    <lineage>
        <taxon>Eukaryota</taxon>
        <taxon>Viridiplantae</taxon>
        <taxon>Streptophyta</taxon>
        <taxon>Embryophyta</taxon>
        <taxon>Tracheophyta</taxon>
        <taxon>Spermatophyta</taxon>
        <taxon>Magnoliopsida</taxon>
        <taxon>eudicotyledons</taxon>
        <taxon>Gunneridae</taxon>
        <taxon>Pentapetalae</taxon>
        <taxon>asterids</taxon>
        <taxon>campanulids</taxon>
        <taxon>Asterales</taxon>
        <taxon>Asteraceae</taxon>
        <taxon>Asteroideae</taxon>
        <taxon>Anthemideae</taxon>
        <taxon>Anthemidinae</taxon>
        <taxon>Tanacetum</taxon>
    </lineage>
</organism>
<feature type="region of interest" description="Disordered" evidence="1">
    <location>
        <begin position="293"/>
        <end position="318"/>
    </location>
</feature>
<evidence type="ECO:0000256" key="1">
    <source>
        <dbReference type="SAM" id="MobiDB-lite"/>
    </source>
</evidence>
<feature type="compositionally biased region" description="Basic and acidic residues" evidence="1">
    <location>
        <begin position="293"/>
        <end position="313"/>
    </location>
</feature>
<accession>A0ABQ5HRK2</accession>
<dbReference type="Gene3D" id="4.10.60.10">
    <property type="entry name" value="Zinc finger, CCHC-type"/>
    <property type="match status" value="1"/>
</dbReference>
<evidence type="ECO:0000313" key="3">
    <source>
        <dbReference type="Proteomes" id="UP001151760"/>
    </source>
</evidence>
<protein>
    <submittedName>
        <fullName evidence="2">Ribonuclease H-like domain-containing protein</fullName>
    </submittedName>
</protein>